<dbReference type="OrthoDB" id="29755at2759"/>
<keyword evidence="6" id="KW-0539">Nucleus</keyword>
<evidence type="ECO:0000313" key="8">
    <source>
        <dbReference type="Proteomes" id="UP000785679"/>
    </source>
</evidence>
<dbReference type="AlphaFoldDB" id="A0A8J8SWA6"/>
<keyword evidence="5" id="KW-0143">Chaperone</keyword>
<name>A0A8J8SWA6_HALGN</name>
<protein>
    <submittedName>
        <fullName evidence="7">Uncharacterized protein</fullName>
    </submittedName>
</protein>
<organism evidence="7 8">
    <name type="scientific">Halteria grandinella</name>
    <dbReference type="NCBI Taxonomy" id="5974"/>
    <lineage>
        <taxon>Eukaryota</taxon>
        <taxon>Sar</taxon>
        <taxon>Alveolata</taxon>
        <taxon>Ciliophora</taxon>
        <taxon>Intramacronucleata</taxon>
        <taxon>Spirotrichea</taxon>
        <taxon>Stichotrichia</taxon>
        <taxon>Sporadotrichida</taxon>
        <taxon>Halteriidae</taxon>
        <taxon>Halteria</taxon>
    </lineage>
</organism>
<dbReference type="InterPro" id="IPR006818">
    <property type="entry name" value="ASF1-like"/>
</dbReference>
<gene>
    <name evidence="7" type="ORF">FGO68_gene15805</name>
</gene>
<dbReference type="InterPro" id="IPR036747">
    <property type="entry name" value="ASF1-like_sf"/>
</dbReference>
<proteinExistence type="inferred from homology"/>
<keyword evidence="4" id="KW-0804">Transcription</keyword>
<comment type="subcellular location">
    <subcellularLocation>
        <location evidence="1">Nucleus</location>
    </subcellularLocation>
</comment>
<evidence type="ECO:0000256" key="6">
    <source>
        <dbReference type="ARBA" id="ARBA00023242"/>
    </source>
</evidence>
<dbReference type="GO" id="GO:0042393">
    <property type="term" value="F:histone binding"/>
    <property type="evidence" value="ECO:0007669"/>
    <property type="project" value="TreeGrafter"/>
</dbReference>
<dbReference type="GO" id="GO:0005634">
    <property type="term" value="C:nucleus"/>
    <property type="evidence" value="ECO:0007669"/>
    <property type="project" value="UniProtKB-SubCell"/>
</dbReference>
<keyword evidence="8" id="KW-1185">Reference proteome</keyword>
<evidence type="ECO:0000256" key="5">
    <source>
        <dbReference type="ARBA" id="ARBA00023186"/>
    </source>
</evidence>
<evidence type="ECO:0000256" key="4">
    <source>
        <dbReference type="ARBA" id="ARBA00023163"/>
    </source>
</evidence>
<dbReference type="Pfam" id="PF04729">
    <property type="entry name" value="ASF1_hist_chap"/>
    <property type="match status" value="1"/>
</dbReference>
<dbReference type="EMBL" id="RRYP01019343">
    <property type="protein sequence ID" value="TNV73277.1"/>
    <property type="molecule type" value="Genomic_DNA"/>
</dbReference>
<evidence type="ECO:0000256" key="1">
    <source>
        <dbReference type="ARBA" id="ARBA00004123"/>
    </source>
</evidence>
<dbReference type="PANTHER" id="PTHR12040">
    <property type="entry name" value="ANTI-SILENCING PROTEIN 1"/>
    <property type="match status" value="1"/>
</dbReference>
<comment type="similarity">
    <text evidence="2">Belongs to the ASF1 family.</text>
</comment>
<dbReference type="GO" id="GO:0000785">
    <property type="term" value="C:chromatin"/>
    <property type="evidence" value="ECO:0007669"/>
    <property type="project" value="TreeGrafter"/>
</dbReference>
<accession>A0A8J8SWA6</accession>
<dbReference type="Proteomes" id="UP000785679">
    <property type="component" value="Unassembled WGS sequence"/>
</dbReference>
<evidence type="ECO:0000256" key="3">
    <source>
        <dbReference type="ARBA" id="ARBA00023015"/>
    </source>
</evidence>
<evidence type="ECO:0000313" key="7">
    <source>
        <dbReference type="EMBL" id="TNV73277.1"/>
    </source>
</evidence>
<reference evidence="7" key="1">
    <citation type="submission" date="2019-06" db="EMBL/GenBank/DDBJ databases">
        <authorList>
            <person name="Zheng W."/>
        </authorList>
    </citation>
    <scope>NUCLEOTIDE SEQUENCE</scope>
    <source>
        <strain evidence="7">QDHG01</strain>
    </source>
</reference>
<comment type="caution">
    <text evidence="7">The sequence shown here is derived from an EMBL/GenBank/DDBJ whole genome shotgun (WGS) entry which is preliminary data.</text>
</comment>
<dbReference type="PANTHER" id="PTHR12040:SF0">
    <property type="entry name" value="HISTONE CHAPERONE ASF1"/>
    <property type="match status" value="1"/>
</dbReference>
<keyword evidence="3" id="KW-0805">Transcription regulation</keyword>
<dbReference type="GO" id="GO:0006335">
    <property type="term" value="P:DNA replication-dependent chromatin assembly"/>
    <property type="evidence" value="ECO:0007669"/>
    <property type="project" value="TreeGrafter"/>
</dbReference>
<sequence>MSQVNVINVIAHNAKAPFLTPLSFEIFFEALQPLRHTLTWRIIYIGQASDSGMDQILEEAEMEEIQPGQMKFVFEGQHPDTSKIQESEIVGVTGVLVTCSYNQQEFFRVGYYVNNYYENPELAENPPERPLLDQLTRHILVEKPRVTKFQIQWEPTQEPVVEEGTLLPGSQYKDRHDMMSSGNLQAAAAFFGGAPQ</sequence>
<evidence type="ECO:0000256" key="2">
    <source>
        <dbReference type="ARBA" id="ARBA00006051"/>
    </source>
</evidence>
<dbReference type="SUPFAM" id="SSF101546">
    <property type="entry name" value="ASF1-like"/>
    <property type="match status" value="1"/>
</dbReference>
<dbReference type="Gene3D" id="2.60.40.1490">
    <property type="entry name" value="Histone chaperone ASF1-like"/>
    <property type="match status" value="1"/>
</dbReference>